<reference evidence="2" key="1">
    <citation type="journal article" date="2023" name="Mol. Phylogenet. Evol.">
        <title>Genome-scale phylogeny and comparative genomics of the fungal order Sordariales.</title>
        <authorList>
            <person name="Hensen N."/>
            <person name="Bonometti L."/>
            <person name="Westerberg I."/>
            <person name="Brannstrom I.O."/>
            <person name="Guillou S."/>
            <person name="Cros-Aarteil S."/>
            <person name="Calhoun S."/>
            <person name="Haridas S."/>
            <person name="Kuo A."/>
            <person name="Mondo S."/>
            <person name="Pangilinan J."/>
            <person name="Riley R."/>
            <person name="LaButti K."/>
            <person name="Andreopoulos B."/>
            <person name="Lipzen A."/>
            <person name="Chen C."/>
            <person name="Yan M."/>
            <person name="Daum C."/>
            <person name="Ng V."/>
            <person name="Clum A."/>
            <person name="Steindorff A."/>
            <person name="Ohm R.A."/>
            <person name="Martin F."/>
            <person name="Silar P."/>
            <person name="Natvig D.O."/>
            <person name="Lalanne C."/>
            <person name="Gautier V."/>
            <person name="Ament-Velasquez S.L."/>
            <person name="Kruys A."/>
            <person name="Hutchinson M.I."/>
            <person name="Powell A.J."/>
            <person name="Barry K."/>
            <person name="Miller A.N."/>
            <person name="Grigoriev I.V."/>
            <person name="Debuchy R."/>
            <person name="Gladieux P."/>
            <person name="Hiltunen Thoren M."/>
            <person name="Johannesson H."/>
        </authorList>
    </citation>
    <scope>NUCLEOTIDE SEQUENCE</scope>
    <source>
        <strain evidence="2">CBS 118394</strain>
    </source>
</reference>
<organism evidence="2 3">
    <name type="scientific">Apodospora peruviana</name>
    <dbReference type="NCBI Taxonomy" id="516989"/>
    <lineage>
        <taxon>Eukaryota</taxon>
        <taxon>Fungi</taxon>
        <taxon>Dikarya</taxon>
        <taxon>Ascomycota</taxon>
        <taxon>Pezizomycotina</taxon>
        <taxon>Sordariomycetes</taxon>
        <taxon>Sordariomycetidae</taxon>
        <taxon>Sordariales</taxon>
        <taxon>Lasiosphaeriaceae</taxon>
        <taxon>Apodospora</taxon>
    </lineage>
</organism>
<comment type="caution">
    <text evidence="2">The sequence shown here is derived from an EMBL/GenBank/DDBJ whole genome shotgun (WGS) entry which is preliminary data.</text>
</comment>
<feature type="region of interest" description="Disordered" evidence="1">
    <location>
        <begin position="1"/>
        <end position="36"/>
    </location>
</feature>
<accession>A0AAE0MBI7</accession>
<evidence type="ECO:0000313" key="2">
    <source>
        <dbReference type="EMBL" id="KAK3326135.1"/>
    </source>
</evidence>
<dbReference type="Proteomes" id="UP001283341">
    <property type="component" value="Unassembled WGS sequence"/>
</dbReference>
<feature type="region of interest" description="Disordered" evidence="1">
    <location>
        <begin position="244"/>
        <end position="264"/>
    </location>
</feature>
<evidence type="ECO:0000313" key="3">
    <source>
        <dbReference type="Proteomes" id="UP001283341"/>
    </source>
</evidence>
<gene>
    <name evidence="2" type="ORF">B0H66DRAFT_616979</name>
</gene>
<evidence type="ECO:0000256" key="1">
    <source>
        <dbReference type="SAM" id="MobiDB-lite"/>
    </source>
</evidence>
<reference evidence="2" key="2">
    <citation type="submission" date="2023-06" db="EMBL/GenBank/DDBJ databases">
        <authorList>
            <consortium name="Lawrence Berkeley National Laboratory"/>
            <person name="Haridas S."/>
            <person name="Hensen N."/>
            <person name="Bonometti L."/>
            <person name="Westerberg I."/>
            <person name="Brannstrom I.O."/>
            <person name="Guillou S."/>
            <person name="Cros-Aarteil S."/>
            <person name="Calhoun S."/>
            <person name="Kuo A."/>
            <person name="Mondo S."/>
            <person name="Pangilinan J."/>
            <person name="Riley R."/>
            <person name="Labutti K."/>
            <person name="Andreopoulos B."/>
            <person name="Lipzen A."/>
            <person name="Chen C."/>
            <person name="Yanf M."/>
            <person name="Daum C."/>
            <person name="Ng V."/>
            <person name="Clum A."/>
            <person name="Steindorff A."/>
            <person name="Ohm R."/>
            <person name="Martin F."/>
            <person name="Silar P."/>
            <person name="Natvig D."/>
            <person name="Lalanne C."/>
            <person name="Gautier V."/>
            <person name="Ament-Velasquez S.L."/>
            <person name="Kruys A."/>
            <person name="Hutchinson M.I."/>
            <person name="Powell A.J."/>
            <person name="Barry K."/>
            <person name="Miller A.N."/>
            <person name="Grigoriev I.V."/>
            <person name="Debuchy R."/>
            <person name="Gladieux P."/>
            <person name="Thoren M.H."/>
            <person name="Johannesson H."/>
        </authorList>
    </citation>
    <scope>NUCLEOTIDE SEQUENCE</scope>
    <source>
        <strain evidence="2">CBS 118394</strain>
    </source>
</reference>
<protein>
    <submittedName>
        <fullName evidence="2">Uncharacterized protein</fullName>
    </submittedName>
</protein>
<keyword evidence="3" id="KW-1185">Reference proteome</keyword>
<dbReference type="EMBL" id="JAUEDM010000002">
    <property type="protein sequence ID" value="KAK3326135.1"/>
    <property type="molecule type" value="Genomic_DNA"/>
</dbReference>
<dbReference type="AlphaFoldDB" id="A0AAE0MBI7"/>
<sequence length="264" mass="30691">MASSSRHWPFRRGDQAPPPGFQGRTSRLMPPVRGPDFLPQVLRREPRIAEPEEIEHLLASLPSTLPRDPDRLGVARPELRKIDLEPNPWEPPRRGFHPNRMPREMVNSLESLRECDAVLQWLGVTYGHLVGADIGARIPTQYLDLKMEFERHRQTVDRMGPRYKQSQKQPGSAEADRIAGIYRPSEWQFGELESKIRWANYCLNSHYLVRGRRIELQKQDFDAGLRESVGDGLARIEARHKQWGRGMPPIGRPRLQQYDRDNWN</sequence>
<name>A0AAE0MBI7_9PEZI</name>
<proteinExistence type="predicted"/>